<dbReference type="GO" id="GO:0019843">
    <property type="term" value="F:rRNA binding"/>
    <property type="evidence" value="ECO:0007669"/>
    <property type="project" value="UniProtKB-KW"/>
</dbReference>
<dbReference type="InterPro" id="IPR036935">
    <property type="entry name" value="Ribosomal_bL9_N_sf"/>
</dbReference>
<dbReference type="InterPro" id="IPR000244">
    <property type="entry name" value="Ribosomal_bL9"/>
</dbReference>
<dbReference type="NCBIfam" id="TIGR00158">
    <property type="entry name" value="L9"/>
    <property type="match status" value="1"/>
</dbReference>
<name>A0A382VSG1_9ZZZZ</name>
<dbReference type="InterPro" id="IPR009027">
    <property type="entry name" value="Ribosomal_bL9/RNase_H1_N"/>
</dbReference>
<feature type="domain" description="Ribosomal protein L9" evidence="6">
    <location>
        <begin position="1"/>
        <end position="47"/>
    </location>
</feature>
<organism evidence="8">
    <name type="scientific">marine metagenome</name>
    <dbReference type="NCBI Taxonomy" id="408172"/>
    <lineage>
        <taxon>unclassified sequences</taxon>
        <taxon>metagenomes</taxon>
        <taxon>ecological metagenomes</taxon>
    </lineage>
</organism>
<evidence type="ECO:0000256" key="4">
    <source>
        <dbReference type="ARBA" id="ARBA00022980"/>
    </source>
</evidence>
<evidence type="ECO:0000256" key="1">
    <source>
        <dbReference type="ARBA" id="ARBA00010605"/>
    </source>
</evidence>
<dbReference type="AlphaFoldDB" id="A0A382VSG1"/>
<feature type="domain" description="Large ribosomal subunit protein bL9 C-terminal" evidence="7">
    <location>
        <begin position="65"/>
        <end position="143"/>
    </location>
</feature>
<evidence type="ECO:0000256" key="2">
    <source>
        <dbReference type="ARBA" id="ARBA00022730"/>
    </source>
</evidence>
<gene>
    <name evidence="8" type="ORF">METZ01_LOCUS402301</name>
</gene>
<dbReference type="Pfam" id="PF01281">
    <property type="entry name" value="Ribosomal_L9_N"/>
    <property type="match status" value="1"/>
</dbReference>
<dbReference type="GO" id="GO:1990904">
    <property type="term" value="C:ribonucleoprotein complex"/>
    <property type="evidence" value="ECO:0007669"/>
    <property type="project" value="UniProtKB-KW"/>
</dbReference>
<dbReference type="InterPro" id="IPR036791">
    <property type="entry name" value="Ribosomal_bL9_C_sf"/>
</dbReference>
<keyword evidence="3" id="KW-0694">RNA-binding</keyword>
<proteinExistence type="inferred from homology"/>
<keyword evidence="4" id="KW-0689">Ribosomal protein</keyword>
<evidence type="ECO:0000256" key="3">
    <source>
        <dbReference type="ARBA" id="ARBA00022884"/>
    </source>
</evidence>
<dbReference type="Pfam" id="PF03948">
    <property type="entry name" value="Ribosomal_L9_C"/>
    <property type="match status" value="1"/>
</dbReference>
<evidence type="ECO:0000259" key="6">
    <source>
        <dbReference type="Pfam" id="PF01281"/>
    </source>
</evidence>
<dbReference type="InterPro" id="IPR020069">
    <property type="entry name" value="Ribosomal_bL9_C"/>
</dbReference>
<keyword evidence="5" id="KW-0687">Ribonucleoprotein</keyword>
<dbReference type="InterPro" id="IPR020594">
    <property type="entry name" value="Ribosomal_bL9_bac/chp"/>
</dbReference>
<evidence type="ECO:0008006" key="9">
    <source>
        <dbReference type="Google" id="ProtNLM"/>
    </source>
</evidence>
<evidence type="ECO:0000256" key="5">
    <source>
        <dbReference type="ARBA" id="ARBA00023274"/>
    </source>
</evidence>
<dbReference type="GO" id="GO:0003735">
    <property type="term" value="F:structural constituent of ribosome"/>
    <property type="evidence" value="ECO:0007669"/>
    <property type="project" value="InterPro"/>
</dbReference>
<dbReference type="HAMAP" id="MF_00503">
    <property type="entry name" value="Ribosomal_bL9"/>
    <property type="match status" value="1"/>
</dbReference>
<evidence type="ECO:0000259" key="7">
    <source>
        <dbReference type="Pfam" id="PF03948"/>
    </source>
</evidence>
<dbReference type="GO" id="GO:0006412">
    <property type="term" value="P:translation"/>
    <property type="evidence" value="ECO:0007669"/>
    <property type="project" value="InterPro"/>
</dbReference>
<dbReference type="EMBL" id="UINC01154261">
    <property type="protein sequence ID" value="SVD49447.1"/>
    <property type="molecule type" value="Genomic_DNA"/>
</dbReference>
<dbReference type="Gene3D" id="3.40.5.10">
    <property type="entry name" value="Ribosomal protein L9, N-terminal domain"/>
    <property type="match status" value="1"/>
</dbReference>
<keyword evidence="2" id="KW-0699">rRNA-binding</keyword>
<dbReference type="SUPFAM" id="SSF55653">
    <property type="entry name" value="Ribosomal protein L9 C-domain"/>
    <property type="match status" value="1"/>
</dbReference>
<dbReference type="GO" id="GO:0005840">
    <property type="term" value="C:ribosome"/>
    <property type="evidence" value="ECO:0007669"/>
    <property type="project" value="UniProtKB-KW"/>
</dbReference>
<dbReference type="Gene3D" id="3.10.430.100">
    <property type="entry name" value="Ribosomal protein L9, C-terminal domain"/>
    <property type="match status" value="1"/>
</dbReference>
<accession>A0A382VSG1</accession>
<evidence type="ECO:0000313" key="8">
    <source>
        <dbReference type="EMBL" id="SVD49447.1"/>
    </source>
</evidence>
<dbReference type="InterPro" id="IPR020070">
    <property type="entry name" value="Ribosomal_bL9_N"/>
</dbReference>
<dbReference type="PANTHER" id="PTHR21368">
    <property type="entry name" value="50S RIBOSOMAL PROTEIN L9"/>
    <property type="match status" value="1"/>
</dbReference>
<sequence>MEVVFTQDVLNQAQAGEIKKVADGFARNYLIPQGLAQVATPEVLKRLHKIKAAGDQTRIQETHSMQELASTLDDTTITITARVTPTGRYYGAITNTRMASELALAIGRDIDRRLLDSAETIREPGEYDVVLRFSSEIQATIHIAAEIEE</sequence>
<reference evidence="8" key="1">
    <citation type="submission" date="2018-05" db="EMBL/GenBank/DDBJ databases">
        <authorList>
            <person name="Lanie J.A."/>
            <person name="Ng W.-L."/>
            <person name="Kazmierczak K.M."/>
            <person name="Andrzejewski T.M."/>
            <person name="Davidsen T.M."/>
            <person name="Wayne K.J."/>
            <person name="Tettelin H."/>
            <person name="Glass J.I."/>
            <person name="Rusch D."/>
            <person name="Podicherti R."/>
            <person name="Tsui H.-C.T."/>
            <person name="Winkler M.E."/>
        </authorList>
    </citation>
    <scope>NUCLEOTIDE SEQUENCE</scope>
</reference>
<dbReference type="SUPFAM" id="SSF55658">
    <property type="entry name" value="L9 N-domain-like"/>
    <property type="match status" value="1"/>
</dbReference>
<protein>
    <recommendedName>
        <fullName evidence="9">Ribosomal protein L9 domain-containing protein</fullName>
    </recommendedName>
</protein>
<comment type="similarity">
    <text evidence="1">Belongs to the bacterial ribosomal protein bL9 family.</text>
</comment>